<dbReference type="Proteomes" id="UP001454036">
    <property type="component" value="Unassembled WGS sequence"/>
</dbReference>
<keyword evidence="2" id="KW-1185">Reference proteome</keyword>
<dbReference type="AlphaFoldDB" id="A0AAV3QG17"/>
<evidence type="ECO:0000313" key="2">
    <source>
        <dbReference type="Proteomes" id="UP001454036"/>
    </source>
</evidence>
<sequence length="117" mass="13298">MVLKGLDTERTNLKTELEVVTTTSEERAKKVEDLVAKIAKEKKAAQDTAMSWDVEKVKLIFERDASLTRYNKLEQAKAADALRATQALDKATRIETQLWHLLPRVAFNSRLRRSGSL</sequence>
<reference evidence="1 2" key="1">
    <citation type="submission" date="2024-01" db="EMBL/GenBank/DDBJ databases">
        <title>The complete chloroplast genome sequence of Lithospermum erythrorhizon: insights into the phylogenetic relationship among Boraginaceae species and the maternal lineages of purple gromwells.</title>
        <authorList>
            <person name="Okada T."/>
            <person name="Watanabe K."/>
        </authorList>
    </citation>
    <scope>NUCLEOTIDE SEQUENCE [LARGE SCALE GENOMIC DNA]</scope>
</reference>
<gene>
    <name evidence="1" type="ORF">LIER_18989</name>
</gene>
<dbReference type="EMBL" id="BAABME010004628">
    <property type="protein sequence ID" value="GAA0163012.1"/>
    <property type="molecule type" value="Genomic_DNA"/>
</dbReference>
<evidence type="ECO:0000313" key="1">
    <source>
        <dbReference type="EMBL" id="GAA0163012.1"/>
    </source>
</evidence>
<organism evidence="1 2">
    <name type="scientific">Lithospermum erythrorhizon</name>
    <name type="common">Purple gromwell</name>
    <name type="synonym">Lithospermum officinale var. erythrorhizon</name>
    <dbReference type="NCBI Taxonomy" id="34254"/>
    <lineage>
        <taxon>Eukaryota</taxon>
        <taxon>Viridiplantae</taxon>
        <taxon>Streptophyta</taxon>
        <taxon>Embryophyta</taxon>
        <taxon>Tracheophyta</taxon>
        <taxon>Spermatophyta</taxon>
        <taxon>Magnoliopsida</taxon>
        <taxon>eudicotyledons</taxon>
        <taxon>Gunneridae</taxon>
        <taxon>Pentapetalae</taxon>
        <taxon>asterids</taxon>
        <taxon>lamiids</taxon>
        <taxon>Boraginales</taxon>
        <taxon>Boraginaceae</taxon>
        <taxon>Boraginoideae</taxon>
        <taxon>Lithospermeae</taxon>
        <taxon>Lithospermum</taxon>
    </lineage>
</organism>
<comment type="caution">
    <text evidence="1">The sequence shown here is derived from an EMBL/GenBank/DDBJ whole genome shotgun (WGS) entry which is preliminary data.</text>
</comment>
<name>A0AAV3QG17_LITER</name>
<protein>
    <submittedName>
        <fullName evidence="1">Uncharacterized protein</fullName>
    </submittedName>
</protein>
<proteinExistence type="predicted"/>
<accession>A0AAV3QG17</accession>